<dbReference type="Gene3D" id="2.60.120.1440">
    <property type="match status" value="1"/>
</dbReference>
<keyword evidence="2" id="KW-1133">Transmembrane helix</keyword>
<feature type="domain" description="FecR protein" evidence="3">
    <location>
        <begin position="138"/>
        <end position="225"/>
    </location>
</feature>
<reference evidence="5" key="1">
    <citation type="journal article" date="2019" name="Int. J. Syst. Evol. Microbiol.">
        <title>The Global Catalogue of Microorganisms (GCM) 10K type strain sequencing project: providing services to taxonomists for standard genome sequencing and annotation.</title>
        <authorList>
            <consortium name="The Broad Institute Genomics Platform"/>
            <consortium name="The Broad Institute Genome Sequencing Center for Infectious Disease"/>
            <person name="Wu L."/>
            <person name="Ma J."/>
        </authorList>
    </citation>
    <scope>NUCLEOTIDE SEQUENCE [LARGE SCALE GENOMIC DNA]</scope>
    <source>
        <strain evidence="5">CGMCC-1.15741</strain>
    </source>
</reference>
<dbReference type="Pfam" id="PF04773">
    <property type="entry name" value="FecR"/>
    <property type="match status" value="1"/>
</dbReference>
<feature type="region of interest" description="Disordered" evidence="1">
    <location>
        <begin position="1"/>
        <end position="21"/>
    </location>
</feature>
<keyword evidence="2" id="KW-0472">Membrane</keyword>
<sequence length="344" mass="37834">MISPETQGPDRQTSSTDTEAEAAHWIAQFDREGHLDAELDIENLCSISAEFEHWISENLAHRVSFLQTFSAWQRTHRLAALRSDTVDVPEHAWPRRARTALVSAAIAMAAAICVAAFLPLSGWLAPTPVDEPVVYFSQLGETRTVTLEDGSIITLNTNSRVDVHYSDGFRDVELVRGEALFEVAKNPDRPFRVDTPDGNIIVRGTVFAVEMKVDAIEVAVSEGHVSLTSETASPDASVELTAGMIGYSNRQDAMAETVGMAEVENRLLWRSGRLRFSNMPLSDVVAEFNRYSRLQLTVEDGQAADVRIGGTFATDNVEGFLRLAETGLGLTVKRSGERVQLSDR</sequence>
<evidence type="ECO:0000256" key="2">
    <source>
        <dbReference type="SAM" id="Phobius"/>
    </source>
</evidence>
<dbReference type="InterPro" id="IPR012373">
    <property type="entry name" value="Ferrdict_sens_TM"/>
</dbReference>
<protein>
    <submittedName>
        <fullName evidence="4">FecR family protein</fullName>
    </submittedName>
</protein>
<dbReference type="RefSeq" id="WP_377378454.1">
    <property type="nucleotide sequence ID" value="NZ_JBHSSW010000012.1"/>
</dbReference>
<evidence type="ECO:0000259" key="3">
    <source>
        <dbReference type="Pfam" id="PF04773"/>
    </source>
</evidence>
<proteinExistence type="predicted"/>
<dbReference type="InterPro" id="IPR006860">
    <property type="entry name" value="FecR"/>
</dbReference>
<dbReference type="PANTHER" id="PTHR30273:SF2">
    <property type="entry name" value="PROTEIN FECR"/>
    <property type="match status" value="1"/>
</dbReference>
<gene>
    <name evidence="4" type="ORF">ACFQDM_09580</name>
</gene>
<evidence type="ECO:0000256" key="1">
    <source>
        <dbReference type="SAM" id="MobiDB-lite"/>
    </source>
</evidence>
<dbReference type="Proteomes" id="UP001596303">
    <property type="component" value="Unassembled WGS sequence"/>
</dbReference>
<dbReference type="PANTHER" id="PTHR30273">
    <property type="entry name" value="PERIPLASMIC SIGNAL SENSOR AND SIGMA FACTOR ACTIVATOR FECR-RELATED"/>
    <property type="match status" value="1"/>
</dbReference>
<keyword evidence="5" id="KW-1185">Reference proteome</keyword>
<accession>A0ABW1S9U0</accession>
<name>A0ABW1S9U0_9PROT</name>
<organism evidence="4 5">
    <name type="scientific">Ponticaulis profundi</name>
    <dbReference type="NCBI Taxonomy" id="2665222"/>
    <lineage>
        <taxon>Bacteria</taxon>
        <taxon>Pseudomonadati</taxon>
        <taxon>Pseudomonadota</taxon>
        <taxon>Alphaproteobacteria</taxon>
        <taxon>Hyphomonadales</taxon>
        <taxon>Hyphomonadaceae</taxon>
        <taxon>Ponticaulis</taxon>
    </lineage>
</organism>
<keyword evidence="2" id="KW-0812">Transmembrane</keyword>
<feature type="transmembrane region" description="Helical" evidence="2">
    <location>
        <begin position="100"/>
        <end position="124"/>
    </location>
</feature>
<dbReference type="EMBL" id="JBHSSW010000012">
    <property type="protein sequence ID" value="MFC6198330.1"/>
    <property type="molecule type" value="Genomic_DNA"/>
</dbReference>
<evidence type="ECO:0000313" key="5">
    <source>
        <dbReference type="Proteomes" id="UP001596303"/>
    </source>
</evidence>
<comment type="caution">
    <text evidence="4">The sequence shown here is derived from an EMBL/GenBank/DDBJ whole genome shotgun (WGS) entry which is preliminary data.</text>
</comment>
<feature type="compositionally biased region" description="Polar residues" evidence="1">
    <location>
        <begin position="1"/>
        <end position="17"/>
    </location>
</feature>
<dbReference type="Gene3D" id="3.55.50.30">
    <property type="match status" value="1"/>
</dbReference>
<dbReference type="PIRSF" id="PIRSF018266">
    <property type="entry name" value="FecR"/>
    <property type="match status" value="1"/>
</dbReference>
<evidence type="ECO:0000313" key="4">
    <source>
        <dbReference type="EMBL" id="MFC6198330.1"/>
    </source>
</evidence>